<keyword evidence="7" id="KW-0479">Metal-binding</keyword>
<dbReference type="PROSITE" id="PS50879">
    <property type="entry name" value="RNASE_H_1"/>
    <property type="match status" value="1"/>
</dbReference>
<evidence type="ECO:0000256" key="6">
    <source>
        <dbReference type="ARBA" id="ARBA00022722"/>
    </source>
</evidence>
<dbReference type="InterPro" id="IPR032710">
    <property type="entry name" value="NTF2-like_dom_sf"/>
</dbReference>
<comment type="similarity">
    <text evidence="3">Belongs to the RNase H family.</text>
</comment>
<accession>A0ABU5T3U7</accession>
<keyword evidence="6" id="KW-0540">Nuclease</keyword>
<protein>
    <recommendedName>
        <fullName evidence="5">ribonuclease H</fullName>
        <ecNumber evidence="5">3.1.26.4</ecNumber>
    </recommendedName>
</protein>
<dbReference type="InterPro" id="IPR022892">
    <property type="entry name" value="RNaseHI"/>
</dbReference>
<comment type="cofactor">
    <cofactor evidence="2">
        <name>Mg(2+)</name>
        <dbReference type="ChEBI" id="CHEBI:18420"/>
    </cofactor>
</comment>
<evidence type="ECO:0000256" key="10">
    <source>
        <dbReference type="ARBA" id="ARBA00022842"/>
    </source>
</evidence>
<comment type="caution">
    <text evidence="12">The sequence shown here is derived from an EMBL/GenBank/DDBJ whole genome shotgun (WGS) entry which is preliminary data.</text>
</comment>
<proteinExistence type="inferred from homology"/>
<name>A0ABU5T3U7_9MICC</name>
<evidence type="ECO:0000259" key="11">
    <source>
        <dbReference type="PROSITE" id="PS50879"/>
    </source>
</evidence>
<dbReference type="InterPro" id="IPR012337">
    <property type="entry name" value="RNaseH-like_sf"/>
</dbReference>
<dbReference type="InterPro" id="IPR027843">
    <property type="entry name" value="DUF4440"/>
</dbReference>
<evidence type="ECO:0000256" key="9">
    <source>
        <dbReference type="ARBA" id="ARBA00022801"/>
    </source>
</evidence>
<dbReference type="Proteomes" id="UP001304769">
    <property type="component" value="Unassembled WGS sequence"/>
</dbReference>
<dbReference type="InterPro" id="IPR050092">
    <property type="entry name" value="RNase_H"/>
</dbReference>
<evidence type="ECO:0000256" key="4">
    <source>
        <dbReference type="ARBA" id="ARBA00011245"/>
    </source>
</evidence>
<evidence type="ECO:0000256" key="3">
    <source>
        <dbReference type="ARBA" id="ARBA00005300"/>
    </source>
</evidence>
<evidence type="ECO:0000256" key="5">
    <source>
        <dbReference type="ARBA" id="ARBA00012180"/>
    </source>
</evidence>
<dbReference type="PANTHER" id="PTHR10642:SF26">
    <property type="entry name" value="RIBONUCLEASE H1"/>
    <property type="match status" value="1"/>
</dbReference>
<dbReference type="RefSeq" id="WP_323277967.1">
    <property type="nucleotide sequence ID" value="NZ_JAYGGQ010000002.1"/>
</dbReference>
<feature type="domain" description="RNase H type-1" evidence="11">
    <location>
        <begin position="1"/>
        <end position="139"/>
    </location>
</feature>
<evidence type="ECO:0000256" key="8">
    <source>
        <dbReference type="ARBA" id="ARBA00022759"/>
    </source>
</evidence>
<keyword evidence="13" id="KW-1185">Reference proteome</keyword>
<evidence type="ECO:0000256" key="7">
    <source>
        <dbReference type="ARBA" id="ARBA00022723"/>
    </source>
</evidence>
<dbReference type="EC" id="3.1.26.4" evidence="5"/>
<dbReference type="SUPFAM" id="SSF53098">
    <property type="entry name" value="Ribonuclease H-like"/>
    <property type="match status" value="1"/>
</dbReference>
<dbReference type="Pfam" id="PF14534">
    <property type="entry name" value="DUF4440"/>
    <property type="match status" value="1"/>
</dbReference>
<keyword evidence="9" id="KW-0378">Hydrolase</keyword>
<organism evidence="12 13">
    <name type="scientific">Sinomonas terricola</name>
    <dbReference type="NCBI Taxonomy" id="3110330"/>
    <lineage>
        <taxon>Bacteria</taxon>
        <taxon>Bacillati</taxon>
        <taxon>Actinomycetota</taxon>
        <taxon>Actinomycetes</taxon>
        <taxon>Micrococcales</taxon>
        <taxon>Micrococcaceae</taxon>
        <taxon>Sinomonas</taxon>
    </lineage>
</organism>
<gene>
    <name evidence="12" type="ORF">SPF06_05550</name>
</gene>
<dbReference type="SUPFAM" id="SSF54427">
    <property type="entry name" value="NTF2-like"/>
    <property type="match status" value="1"/>
</dbReference>
<dbReference type="InterPro" id="IPR002156">
    <property type="entry name" value="RNaseH_domain"/>
</dbReference>
<dbReference type="InterPro" id="IPR036397">
    <property type="entry name" value="RNaseH_sf"/>
</dbReference>
<evidence type="ECO:0000256" key="2">
    <source>
        <dbReference type="ARBA" id="ARBA00001946"/>
    </source>
</evidence>
<comment type="catalytic activity">
    <reaction evidence="1">
        <text>Endonucleolytic cleavage to 5'-phosphomonoester.</text>
        <dbReference type="EC" id="3.1.26.4"/>
    </reaction>
</comment>
<reference evidence="12 13" key="1">
    <citation type="submission" date="2023-12" db="EMBL/GenBank/DDBJ databases">
        <title>Sinomonas terricola sp. nov, isolated from litchi orchard soil in Guangdong, PR China.</title>
        <authorList>
            <person name="Jiaxin W."/>
            <person name="Yang Z."/>
            <person name="Honghui Z."/>
        </authorList>
    </citation>
    <scope>NUCLEOTIDE SEQUENCE [LARGE SCALE GENOMIC DNA]</scope>
    <source>
        <strain evidence="12 13">JGH33</strain>
    </source>
</reference>
<dbReference type="Gene3D" id="3.30.420.10">
    <property type="entry name" value="Ribonuclease H-like superfamily/Ribonuclease H"/>
    <property type="match status" value="1"/>
</dbReference>
<comment type="subunit">
    <text evidence="4">Monomer.</text>
</comment>
<dbReference type="Gene3D" id="3.10.450.50">
    <property type="match status" value="1"/>
</dbReference>
<dbReference type="CDD" id="cd09278">
    <property type="entry name" value="RNase_HI_prokaryote_like"/>
    <property type="match status" value="1"/>
</dbReference>
<dbReference type="Pfam" id="PF00075">
    <property type="entry name" value="RNase_H"/>
    <property type="match status" value="1"/>
</dbReference>
<dbReference type="EMBL" id="JAYGGQ010000002">
    <property type="protein sequence ID" value="MEA5454184.1"/>
    <property type="molecule type" value="Genomic_DNA"/>
</dbReference>
<evidence type="ECO:0000256" key="1">
    <source>
        <dbReference type="ARBA" id="ARBA00000077"/>
    </source>
</evidence>
<evidence type="ECO:0000313" key="13">
    <source>
        <dbReference type="Proteomes" id="UP001304769"/>
    </source>
</evidence>
<dbReference type="PANTHER" id="PTHR10642">
    <property type="entry name" value="RIBONUCLEASE H1"/>
    <property type="match status" value="1"/>
</dbReference>
<keyword evidence="10" id="KW-0460">Magnesium</keyword>
<keyword evidence="8" id="KW-0255">Endonuclease</keyword>
<sequence length="320" mass="35093">MTITAAADGSALGNPGPAGWAWYVDEDRWHAGGWPHGTNNQGELMAVLDLFRSTAHLPEEPLRILCDSQYVINCVTKWMPNWKRRGWTKADGKPVLNSDLLKQIDRELVGRTYTFEWVKGHAGHSLNEAADERARACATAYQAGGAPVEGPGFPSRAAAQPAVPAEQPSAEAVQEDLFGELTGSGDESMNLAQGAIAAADGHLAMPGRADIEAVVELEQELLEPETRGDFGQLAYLLHPEYREIGQSGRLWDRDEIVDALVQEPELNVAFELVEATPLGPDLIQVLYRTESAEGSCLRCSLWQRTDGRWRIRFHQGTPEA</sequence>
<evidence type="ECO:0000313" key="12">
    <source>
        <dbReference type="EMBL" id="MEA5454184.1"/>
    </source>
</evidence>